<dbReference type="OrthoDB" id="6144392at2759"/>
<dbReference type="GO" id="GO:1990404">
    <property type="term" value="F:NAD+-protein mono-ADP-ribosyltransferase activity"/>
    <property type="evidence" value="ECO:0007669"/>
    <property type="project" value="TreeGrafter"/>
</dbReference>
<dbReference type="InterPro" id="IPR043472">
    <property type="entry name" value="Macro_dom-like"/>
</dbReference>
<reference evidence="8" key="1">
    <citation type="submission" date="2021-03" db="EMBL/GenBank/DDBJ databases">
        <authorList>
            <person name="Bekaert M."/>
        </authorList>
    </citation>
    <scope>NUCLEOTIDE SEQUENCE</scope>
</reference>
<dbReference type="InterPro" id="IPR002589">
    <property type="entry name" value="Macro_dom"/>
</dbReference>
<organism evidence="8 9">
    <name type="scientific">Mytilus edulis</name>
    <name type="common">Blue mussel</name>
    <dbReference type="NCBI Taxonomy" id="6550"/>
    <lineage>
        <taxon>Eukaryota</taxon>
        <taxon>Metazoa</taxon>
        <taxon>Spiralia</taxon>
        <taxon>Lophotrochozoa</taxon>
        <taxon>Mollusca</taxon>
        <taxon>Bivalvia</taxon>
        <taxon>Autobranchia</taxon>
        <taxon>Pteriomorphia</taxon>
        <taxon>Mytilida</taxon>
        <taxon>Mytiloidea</taxon>
        <taxon>Mytilidae</taxon>
        <taxon>Mytilinae</taxon>
        <taxon>Mytilus</taxon>
    </lineage>
</organism>
<accession>A0A8S3TMB8</accession>
<name>A0A8S3TMB8_MYTED</name>
<dbReference type="GO" id="GO:0005737">
    <property type="term" value="C:cytoplasm"/>
    <property type="evidence" value="ECO:0007669"/>
    <property type="project" value="TreeGrafter"/>
</dbReference>
<keyword evidence="5" id="KW-0539">Nucleus</keyword>
<dbReference type="InterPro" id="IPR052056">
    <property type="entry name" value="Mono-ARTD/PARP"/>
</dbReference>
<dbReference type="GO" id="GO:0003714">
    <property type="term" value="F:transcription corepressor activity"/>
    <property type="evidence" value="ECO:0007669"/>
    <property type="project" value="TreeGrafter"/>
</dbReference>
<evidence type="ECO:0000256" key="1">
    <source>
        <dbReference type="ARBA" id="ARBA00004123"/>
    </source>
</evidence>
<dbReference type="GO" id="GO:0003950">
    <property type="term" value="F:NAD+ poly-ADP-ribosyltransferase activity"/>
    <property type="evidence" value="ECO:0007669"/>
    <property type="project" value="TreeGrafter"/>
</dbReference>
<dbReference type="SUPFAM" id="SSF52949">
    <property type="entry name" value="Macro domain-like"/>
    <property type="match status" value="1"/>
</dbReference>
<dbReference type="PANTHER" id="PTHR14453">
    <property type="entry name" value="PARP/ZINC FINGER CCCH TYPE DOMAIN CONTAINING PROTEIN"/>
    <property type="match status" value="1"/>
</dbReference>
<dbReference type="EMBL" id="CAJPWZ010002182">
    <property type="protein sequence ID" value="CAG2232385.1"/>
    <property type="molecule type" value="Genomic_DNA"/>
</dbReference>
<keyword evidence="2" id="KW-0328">Glycosyltransferase</keyword>
<sequence length="326" mass="36244">MPEKIPLEFHWNLLHSTGVTTGKTMKKEQQQQKPQTVQGTPQDQDTSDTNKEYNVNMGSMVFKVYQGDLTALKVDAIVNGTNVDLDFTIGAVANAIKQKGGQELDKQLADNNRKAMKKDGIAVTKHTSGLLCKAVIHLDMTGVNPSGFGVAFPALGTSTNTNVKVSDIAEEMFKVIEKFHSNKTNQHVKEVHVVIFQKDMMNDFMEAVKNCVNKSKEGYIGKFMKWTGLGGAQSLKLSRHNRHLIGTQVSQNNQMATIVSFVIYARDKSSADRAIQLLEKSVEDDMIKKTIRVKIINEFTLDQINEVKKLEATDKVEITVDTGKGR</sequence>
<dbReference type="PANTHER" id="PTHR14453:SF67">
    <property type="entry name" value="POLY [ADP-RIBOSE] POLYMERASE"/>
    <property type="match status" value="1"/>
</dbReference>
<dbReference type="GO" id="GO:0005634">
    <property type="term" value="C:nucleus"/>
    <property type="evidence" value="ECO:0007669"/>
    <property type="project" value="UniProtKB-SubCell"/>
</dbReference>
<evidence type="ECO:0000256" key="2">
    <source>
        <dbReference type="ARBA" id="ARBA00022676"/>
    </source>
</evidence>
<keyword evidence="4" id="KW-0520">NAD</keyword>
<feature type="compositionally biased region" description="Low complexity" evidence="6">
    <location>
        <begin position="31"/>
        <end position="42"/>
    </location>
</feature>
<evidence type="ECO:0000256" key="4">
    <source>
        <dbReference type="ARBA" id="ARBA00023027"/>
    </source>
</evidence>
<dbReference type="AlphaFoldDB" id="A0A8S3TMB8"/>
<feature type="region of interest" description="Disordered" evidence="6">
    <location>
        <begin position="21"/>
        <end position="52"/>
    </location>
</feature>
<gene>
    <name evidence="8" type="ORF">MEDL_45137</name>
</gene>
<comment type="caution">
    <text evidence="8">The sequence shown here is derived from an EMBL/GenBank/DDBJ whole genome shotgun (WGS) entry which is preliminary data.</text>
</comment>
<protein>
    <recommendedName>
        <fullName evidence="7">Macro domain-containing protein</fullName>
    </recommendedName>
</protein>
<evidence type="ECO:0000256" key="5">
    <source>
        <dbReference type="ARBA" id="ARBA00023242"/>
    </source>
</evidence>
<dbReference type="PROSITE" id="PS51154">
    <property type="entry name" value="MACRO"/>
    <property type="match status" value="1"/>
</dbReference>
<evidence type="ECO:0000256" key="3">
    <source>
        <dbReference type="ARBA" id="ARBA00022679"/>
    </source>
</evidence>
<evidence type="ECO:0000313" key="8">
    <source>
        <dbReference type="EMBL" id="CAG2232385.1"/>
    </source>
</evidence>
<evidence type="ECO:0000313" key="9">
    <source>
        <dbReference type="Proteomes" id="UP000683360"/>
    </source>
</evidence>
<dbReference type="GO" id="GO:0070212">
    <property type="term" value="P:protein poly-ADP-ribosylation"/>
    <property type="evidence" value="ECO:0007669"/>
    <property type="project" value="TreeGrafter"/>
</dbReference>
<keyword evidence="3" id="KW-0808">Transferase</keyword>
<dbReference type="Proteomes" id="UP000683360">
    <property type="component" value="Unassembled WGS sequence"/>
</dbReference>
<keyword evidence="9" id="KW-1185">Reference proteome</keyword>
<dbReference type="Gene3D" id="3.40.220.10">
    <property type="entry name" value="Leucine Aminopeptidase, subunit E, domain 1"/>
    <property type="match status" value="2"/>
</dbReference>
<evidence type="ECO:0000256" key="6">
    <source>
        <dbReference type="SAM" id="MobiDB-lite"/>
    </source>
</evidence>
<proteinExistence type="predicted"/>
<comment type="subcellular location">
    <subcellularLocation>
        <location evidence="1">Nucleus</location>
    </subcellularLocation>
</comment>
<evidence type="ECO:0000259" key="7">
    <source>
        <dbReference type="PROSITE" id="PS51154"/>
    </source>
</evidence>
<dbReference type="GO" id="GO:0010629">
    <property type="term" value="P:negative regulation of gene expression"/>
    <property type="evidence" value="ECO:0007669"/>
    <property type="project" value="TreeGrafter"/>
</dbReference>
<feature type="domain" description="Macro" evidence="7">
    <location>
        <begin position="49"/>
        <end position="212"/>
    </location>
</feature>